<accession>A0A1E3Q962</accession>
<feature type="compositionally biased region" description="Low complexity" evidence="1">
    <location>
        <begin position="192"/>
        <end position="202"/>
    </location>
</feature>
<dbReference type="Proteomes" id="UP000094385">
    <property type="component" value="Unassembled WGS sequence"/>
</dbReference>
<feature type="compositionally biased region" description="Polar residues" evidence="1">
    <location>
        <begin position="253"/>
        <end position="267"/>
    </location>
</feature>
<feature type="region of interest" description="Disordered" evidence="1">
    <location>
        <begin position="153"/>
        <end position="271"/>
    </location>
</feature>
<feature type="compositionally biased region" description="Basic and acidic residues" evidence="1">
    <location>
        <begin position="72"/>
        <end position="99"/>
    </location>
</feature>
<feature type="region of interest" description="Disordered" evidence="1">
    <location>
        <begin position="452"/>
        <end position="478"/>
    </location>
</feature>
<organism evidence="2 3">
    <name type="scientific">Lipomyces starkeyi NRRL Y-11557</name>
    <dbReference type="NCBI Taxonomy" id="675824"/>
    <lineage>
        <taxon>Eukaryota</taxon>
        <taxon>Fungi</taxon>
        <taxon>Dikarya</taxon>
        <taxon>Ascomycota</taxon>
        <taxon>Saccharomycotina</taxon>
        <taxon>Lipomycetes</taxon>
        <taxon>Lipomycetales</taxon>
        <taxon>Lipomycetaceae</taxon>
        <taxon>Lipomyces</taxon>
    </lineage>
</organism>
<feature type="compositionally biased region" description="Polar residues" evidence="1">
    <location>
        <begin position="458"/>
        <end position="478"/>
    </location>
</feature>
<evidence type="ECO:0000256" key="1">
    <source>
        <dbReference type="SAM" id="MobiDB-lite"/>
    </source>
</evidence>
<feature type="region of interest" description="Disordered" evidence="1">
    <location>
        <begin position="1"/>
        <end position="141"/>
    </location>
</feature>
<protein>
    <submittedName>
        <fullName evidence="2">Uncharacterized protein</fullName>
    </submittedName>
</protein>
<keyword evidence="3" id="KW-1185">Reference proteome</keyword>
<dbReference type="AlphaFoldDB" id="A0A1E3Q962"/>
<feature type="compositionally biased region" description="Low complexity" evidence="1">
    <location>
        <begin position="103"/>
        <end position="128"/>
    </location>
</feature>
<evidence type="ECO:0000313" key="3">
    <source>
        <dbReference type="Proteomes" id="UP000094385"/>
    </source>
</evidence>
<name>A0A1E3Q962_LIPST</name>
<feature type="compositionally biased region" description="Basic and acidic residues" evidence="1">
    <location>
        <begin position="172"/>
        <end position="181"/>
    </location>
</feature>
<dbReference type="OrthoDB" id="10406743at2759"/>
<sequence>MSTYYPQRSQSPPASSHQAPYPTHWPPATSTSIYSPPVNPTAAIPLSAKYGRSSYDDRGGYNAERGAYAPERYIERQSYNDRRGSHDDRRSALYYDRNDQYVPQPYNPSAPSSSSSTSSSSRPPYQYSGAPPEPYSRTRESFARYKPSELWSAGLSHPASTSFSRGYYSSEYPRRDDRSDRTFVPPAPSSYPPLSSDLSSSSQRYGNSRNDPYWSRSRQRSVSPDRRSHYVPPSDYHTTTPSYRPGEPHRNITAGTRQSQPMSSGLSSKEVYNPPGDSPMAYAPLTYPVPGPTREIRAEDFVNDNPLPIYPFRPPQEIDPPLGATFLDTVAMKSGTPQRHIENEKYILDPALVIVDRQGQIRRVHPRIKRNLDDPLDDLPLPPQNGATTGATPGGGRRKERIRSDLIQPRAQDDPLSIERILKRMRDGELEADDQRQNGSVKKLHIDIGAVGAEKSGLSRSGSQMEGSEAGTSSTSQGLLQIVEDTLAQIRSGQMKTEQ</sequence>
<feature type="region of interest" description="Disordered" evidence="1">
    <location>
        <begin position="372"/>
        <end position="415"/>
    </location>
</feature>
<proteinExistence type="predicted"/>
<gene>
    <name evidence="2" type="ORF">LIPSTDRAFT_70545</name>
</gene>
<feature type="compositionally biased region" description="Low complexity" evidence="1">
    <location>
        <begin position="1"/>
        <end position="22"/>
    </location>
</feature>
<dbReference type="EMBL" id="KV454293">
    <property type="protein sequence ID" value="ODQ73537.1"/>
    <property type="molecule type" value="Genomic_DNA"/>
</dbReference>
<evidence type="ECO:0000313" key="2">
    <source>
        <dbReference type="EMBL" id="ODQ73537.1"/>
    </source>
</evidence>
<reference evidence="2 3" key="1">
    <citation type="journal article" date="2016" name="Proc. Natl. Acad. Sci. U.S.A.">
        <title>Comparative genomics of biotechnologically important yeasts.</title>
        <authorList>
            <person name="Riley R."/>
            <person name="Haridas S."/>
            <person name="Wolfe K.H."/>
            <person name="Lopes M.R."/>
            <person name="Hittinger C.T."/>
            <person name="Goeker M."/>
            <person name="Salamov A.A."/>
            <person name="Wisecaver J.H."/>
            <person name="Long T.M."/>
            <person name="Calvey C.H."/>
            <person name="Aerts A.L."/>
            <person name="Barry K.W."/>
            <person name="Choi C."/>
            <person name="Clum A."/>
            <person name="Coughlan A.Y."/>
            <person name="Deshpande S."/>
            <person name="Douglass A.P."/>
            <person name="Hanson S.J."/>
            <person name="Klenk H.-P."/>
            <person name="LaButti K.M."/>
            <person name="Lapidus A."/>
            <person name="Lindquist E.A."/>
            <person name="Lipzen A.M."/>
            <person name="Meier-Kolthoff J.P."/>
            <person name="Ohm R.A."/>
            <person name="Otillar R.P."/>
            <person name="Pangilinan J.L."/>
            <person name="Peng Y."/>
            <person name="Rokas A."/>
            <person name="Rosa C.A."/>
            <person name="Scheuner C."/>
            <person name="Sibirny A.A."/>
            <person name="Slot J.C."/>
            <person name="Stielow J.B."/>
            <person name="Sun H."/>
            <person name="Kurtzman C.P."/>
            <person name="Blackwell M."/>
            <person name="Grigoriev I.V."/>
            <person name="Jeffries T.W."/>
        </authorList>
    </citation>
    <scope>NUCLEOTIDE SEQUENCE [LARGE SCALE GENOMIC DNA]</scope>
    <source>
        <strain evidence="2 3">NRRL Y-11557</strain>
    </source>
</reference>